<dbReference type="PATRIC" id="fig|47311.3.peg.388"/>
<dbReference type="RefSeq" id="WP_067258101.1">
    <property type="nucleotide sequence ID" value="NZ_LWMW01000064.1"/>
</dbReference>
<dbReference type="AlphaFoldDB" id="A0A166EXF4"/>
<organism evidence="1 2">
    <name type="scientific">Methanobrevibacter cuticularis</name>
    <dbReference type="NCBI Taxonomy" id="47311"/>
    <lineage>
        <taxon>Archaea</taxon>
        <taxon>Methanobacteriati</taxon>
        <taxon>Methanobacteriota</taxon>
        <taxon>Methanomada group</taxon>
        <taxon>Methanobacteria</taxon>
        <taxon>Methanobacteriales</taxon>
        <taxon>Methanobacteriaceae</taxon>
        <taxon>Methanobrevibacter</taxon>
    </lineage>
</organism>
<comment type="caution">
    <text evidence="1">The sequence shown here is derived from an EMBL/GenBank/DDBJ whole genome shotgun (WGS) entry which is preliminary data.</text>
</comment>
<evidence type="ECO:0000313" key="2">
    <source>
        <dbReference type="Proteomes" id="UP000077275"/>
    </source>
</evidence>
<dbReference type="EMBL" id="LWMW01000064">
    <property type="protein sequence ID" value="KZX17115.1"/>
    <property type="molecule type" value="Genomic_DNA"/>
</dbReference>
<sequence>MTRNLGHGKVIIGLYAYHLKNIILDNENFFSARINKSDYEIITSQDDFNINIKDNKTLYNCVINEIISHRPIRFKGSFSKIE</sequence>
<keyword evidence="2" id="KW-1185">Reference proteome</keyword>
<gene>
    <name evidence="1" type="ORF">MBCUT_03470</name>
</gene>
<name>A0A166EXF4_9EURY</name>
<accession>A0A166EXF4</accession>
<evidence type="ECO:0000313" key="1">
    <source>
        <dbReference type="EMBL" id="KZX17115.1"/>
    </source>
</evidence>
<protein>
    <submittedName>
        <fullName evidence="1">Uncharacterized protein</fullName>
    </submittedName>
</protein>
<proteinExistence type="predicted"/>
<dbReference type="Proteomes" id="UP000077275">
    <property type="component" value="Unassembled WGS sequence"/>
</dbReference>
<reference evidence="1 2" key="1">
    <citation type="submission" date="2016-04" db="EMBL/GenBank/DDBJ databases">
        <title>Genome sequence of Methanobrevibacter cuticularis DSM 11139.</title>
        <authorList>
            <person name="Poehlein A."/>
            <person name="Seedorf H."/>
            <person name="Daniel R."/>
        </authorList>
    </citation>
    <scope>NUCLEOTIDE SEQUENCE [LARGE SCALE GENOMIC DNA]</scope>
    <source>
        <strain evidence="1 2">DSM 11139</strain>
    </source>
</reference>